<keyword evidence="9 12" id="KW-1133">Transmembrane helix</keyword>
<dbReference type="InterPro" id="IPR035965">
    <property type="entry name" value="PAS-like_dom_sf"/>
</dbReference>
<dbReference type="InterPro" id="IPR029787">
    <property type="entry name" value="Nucleotide_cyclase"/>
</dbReference>
<dbReference type="SMART" id="SM00091">
    <property type="entry name" value="PAS"/>
    <property type="match status" value="3"/>
</dbReference>
<dbReference type="OrthoDB" id="8929028at2"/>
<dbReference type="InterPro" id="IPR013767">
    <property type="entry name" value="PAS_fold"/>
</dbReference>
<proteinExistence type="predicted"/>
<dbReference type="Pfam" id="PF00989">
    <property type="entry name" value="PAS"/>
    <property type="match status" value="1"/>
</dbReference>
<dbReference type="GO" id="GO:0000160">
    <property type="term" value="P:phosphorelay signal transduction system"/>
    <property type="evidence" value="ECO:0007669"/>
    <property type="project" value="UniProtKB-KW"/>
</dbReference>
<evidence type="ECO:0000256" key="11">
    <source>
        <dbReference type="ARBA" id="ARBA00023136"/>
    </source>
</evidence>
<keyword evidence="5 12" id="KW-0812">Transmembrane</keyword>
<reference evidence="18" key="1">
    <citation type="submission" date="2016-10" db="EMBL/GenBank/DDBJ databases">
        <authorList>
            <person name="Varghese N."/>
            <person name="Submissions S."/>
        </authorList>
    </citation>
    <scope>NUCLEOTIDE SEQUENCE [LARGE SCALE GENOMIC DNA]</scope>
    <source>
        <strain evidence="18">CGMCC 1.11014</strain>
    </source>
</reference>
<dbReference type="GO" id="GO:0006355">
    <property type="term" value="P:regulation of DNA-templated transcription"/>
    <property type="evidence" value="ECO:0007669"/>
    <property type="project" value="InterPro"/>
</dbReference>
<keyword evidence="8" id="KW-0067">ATP-binding</keyword>
<dbReference type="CDD" id="cd06225">
    <property type="entry name" value="HAMP"/>
    <property type="match status" value="1"/>
</dbReference>
<dbReference type="SMART" id="SM00267">
    <property type="entry name" value="GGDEF"/>
    <property type="match status" value="1"/>
</dbReference>
<dbReference type="GO" id="GO:0005524">
    <property type="term" value="F:ATP binding"/>
    <property type="evidence" value="ECO:0007669"/>
    <property type="project" value="UniProtKB-KW"/>
</dbReference>
<dbReference type="CDD" id="cd01949">
    <property type="entry name" value="GGDEF"/>
    <property type="match status" value="1"/>
</dbReference>
<evidence type="ECO:0000256" key="6">
    <source>
        <dbReference type="ARBA" id="ARBA00022741"/>
    </source>
</evidence>
<dbReference type="PROSITE" id="PS50112">
    <property type="entry name" value="PAS"/>
    <property type="match status" value="3"/>
</dbReference>
<dbReference type="PROSITE" id="PS50887">
    <property type="entry name" value="GGDEF"/>
    <property type="match status" value="1"/>
</dbReference>
<evidence type="ECO:0000256" key="8">
    <source>
        <dbReference type="ARBA" id="ARBA00022840"/>
    </source>
</evidence>
<dbReference type="Pfam" id="PF00990">
    <property type="entry name" value="GGDEF"/>
    <property type="match status" value="1"/>
</dbReference>
<dbReference type="Proteomes" id="UP000199391">
    <property type="component" value="Unassembled WGS sequence"/>
</dbReference>
<keyword evidence="11 12" id="KW-0472">Membrane</keyword>
<dbReference type="SUPFAM" id="SSF103190">
    <property type="entry name" value="Sensory domain-like"/>
    <property type="match status" value="1"/>
</dbReference>
<dbReference type="Pfam" id="PF02743">
    <property type="entry name" value="dCache_1"/>
    <property type="match status" value="1"/>
</dbReference>
<dbReference type="GO" id="GO:0016301">
    <property type="term" value="F:kinase activity"/>
    <property type="evidence" value="ECO:0007669"/>
    <property type="project" value="UniProtKB-KW"/>
</dbReference>
<keyword evidence="7" id="KW-0418">Kinase</keyword>
<keyword evidence="2" id="KW-1003">Cell membrane</keyword>
<evidence type="ECO:0000259" key="13">
    <source>
        <dbReference type="PROSITE" id="PS50112"/>
    </source>
</evidence>
<dbReference type="InterPro" id="IPR000014">
    <property type="entry name" value="PAS"/>
</dbReference>
<dbReference type="PANTHER" id="PTHR44757">
    <property type="entry name" value="DIGUANYLATE CYCLASE DGCP"/>
    <property type="match status" value="1"/>
</dbReference>
<dbReference type="PROSITE" id="PS50113">
    <property type="entry name" value="PAC"/>
    <property type="match status" value="2"/>
</dbReference>
<dbReference type="STRING" id="1035707.SAMN05216552_104932"/>
<feature type="domain" description="GGDEF" evidence="16">
    <location>
        <begin position="778"/>
        <end position="911"/>
    </location>
</feature>
<gene>
    <name evidence="17" type="ORF">SAMN05216552_104932</name>
</gene>
<name>A0A1I7M2K8_9BURK</name>
<dbReference type="InterPro" id="IPR052155">
    <property type="entry name" value="Biofilm_reg_signaling"/>
</dbReference>
<dbReference type="NCBIfam" id="TIGR00254">
    <property type="entry name" value="GGDEF"/>
    <property type="match status" value="1"/>
</dbReference>
<dbReference type="InterPro" id="IPR013656">
    <property type="entry name" value="PAS_4"/>
</dbReference>
<evidence type="ECO:0000259" key="16">
    <source>
        <dbReference type="PROSITE" id="PS50887"/>
    </source>
</evidence>
<dbReference type="CDD" id="cd12912">
    <property type="entry name" value="PDC2_MCP_like"/>
    <property type="match status" value="1"/>
</dbReference>
<dbReference type="SUPFAM" id="SSF55073">
    <property type="entry name" value="Nucleotide cyclase"/>
    <property type="match status" value="1"/>
</dbReference>
<evidence type="ECO:0000313" key="18">
    <source>
        <dbReference type="Proteomes" id="UP000199391"/>
    </source>
</evidence>
<sequence length="913" mass="99705">MAIKGFLPRTLKSRMTTVVILLVLAATTIVTSVALMLAERDMKAVIGTQQYAVLSSAAAYVDEQLEAKRAILATLPEGLPVGIHTDPAALQTALKARPAVHGEFFNIVAFDRNGAMVATLRPDLNENSVSANARPYFEQTLKTRKGLISAPFISRISGRPVVLLTQPVLDSAGDVAFVITGSIDLQKSDFFGPINALKPGQTGFMFIMTAGGILIHHPTPSRLLQHIHARPGTNKATDMALAGFEGWTEAQNKDGEPGIYAYRRLRTTQWIVGARYPTAEAMAPMRALRRQAMLAATAFAAVAGVVAWLAIARLMAPLERLRGSLARIRQGDSDLAALRTSRRDEIGELGDTLHALMAERAAAEQRTRDSETLVRNILEHAPDAFVSSDSDGNITEWNAQAEQTFGWTRDEAVGRGVAGLIVPHKMREAHNAGMRHFARTGEGPIVNTRVRVTALHRDGHEIPVELSLGSVPHGGGFLATAFLHDVSERVAYEERIAAGERRARVIADSIPALVAYIDRDLRYRFTNEHYQYLLGKDPRAMLGKTMAEVFGAEVAADWQDKLDAALRGERIRVERERVELGSQLHLMIDLVPDIGGDGEVAGFYLFAMDITQRKNAELTQAASEKRLKLITDHLPALISYVDSEHRMRFGNATYQSWLGVDPATLAARPLLDVLGERQYAKIKPYLERAFRGEVVNFELRALLHGEVRTLETTFVPDQRPDGGVAGVYALNNDVSRLKAVERQLNELARLDTLTGIPNRRRFEEVLGQAMDRSKRQGGAMALAYLDIDNFKAINDTLGHGAGDAVLKEFSSRLLRSVRATDLVARLAGDEFVIVFEHLSDGTEAAALAGKIIAAVREEMAIEDGTMVVTTSLGVALYNGDGETQASLVARADTALYAAKRQGRNCCVVDTVPA</sequence>
<evidence type="ECO:0000256" key="5">
    <source>
        <dbReference type="ARBA" id="ARBA00022692"/>
    </source>
</evidence>
<protein>
    <submittedName>
        <fullName evidence="17">PAS domain S-box-containing protein/diguanylate cyclase (GGDEF) domain-containing protein</fullName>
    </submittedName>
</protein>
<comment type="subcellular location">
    <subcellularLocation>
        <location evidence="1">Cell membrane</location>
        <topology evidence="1">Multi-pass membrane protein</topology>
    </subcellularLocation>
</comment>
<evidence type="ECO:0000256" key="3">
    <source>
        <dbReference type="ARBA" id="ARBA00022553"/>
    </source>
</evidence>
<evidence type="ECO:0000256" key="10">
    <source>
        <dbReference type="ARBA" id="ARBA00023012"/>
    </source>
</evidence>
<dbReference type="PROSITE" id="PS50885">
    <property type="entry name" value="HAMP"/>
    <property type="match status" value="1"/>
</dbReference>
<feature type="domain" description="HAMP" evidence="15">
    <location>
        <begin position="312"/>
        <end position="365"/>
    </location>
</feature>
<keyword evidence="18" id="KW-1185">Reference proteome</keyword>
<dbReference type="InterPro" id="IPR029151">
    <property type="entry name" value="Sensor-like_sf"/>
</dbReference>
<feature type="domain" description="PAS" evidence="13">
    <location>
        <begin position="499"/>
        <end position="569"/>
    </location>
</feature>
<feature type="transmembrane region" description="Helical" evidence="12">
    <location>
        <begin position="292"/>
        <end position="311"/>
    </location>
</feature>
<dbReference type="CDD" id="cd18773">
    <property type="entry name" value="PDC1_HK_sensor"/>
    <property type="match status" value="1"/>
</dbReference>
<dbReference type="Pfam" id="PF08448">
    <property type="entry name" value="PAS_4"/>
    <property type="match status" value="2"/>
</dbReference>
<dbReference type="GO" id="GO:0005886">
    <property type="term" value="C:plasma membrane"/>
    <property type="evidence" value="ECO:0007669"/>
    <property type="project" value="UniProtKB-SubCell"/>
</dbReference>
<dbReference type="CDD" id="cd00130">
    <property type="entry name" value="PAS"/>
    <property type="match status" value="2"/>
</dbReference>
<dbReference type="SUPFAM" id="SSF55785">
    <property type="entry name" value="PYP-like sensor domain (PAS domain)"/>
    <property type="match status" value="3"/>
</dbReference>
<evidence type="ECO:0000313" key="17">
    <source>
        <dbReference type="EMBL" id="SFV16077.1"/>
    </source>
</evidence>
<accession>A0A1I7M2K8</accession>
<dbReference type="InterPro" id="IPR043128">
    <property type="entry name" value="Rev_trsase/Diguanyl_cyclase"/>
</dbReference>
<dbReference type="Gene3D" id="6.10.340.10">
    <property type="match status" value="1"/>
</dbReference>
<evidence type="ECO:0000259" key="14">
    <source>
        <dbReference type="PROSITE" id="PS50113"/>
    </source>
</evidence>
<feature type="domain" description="PAS" evidence="13">
    <location>
        <begin position="370"/>
        <end position="441"/>
    </location>
</feature>
<evidence type="ECO:0000256" key="12">
    <source>
        <dbReference type="SAM" id="Phobius"/>
    </source>
</evidence>
<feature type="transmembrane region" description="Helical" evidence="12">
    <location>
        <begin position="15"/>
        <end position="38"/>
    </location>
</feature>
<dbReference type="FunFam" id="3.30.70.270:FF:000001">
    <property type="entry name" value="Diguanylate cyclase domain protein"/>
    <property type="match status" value="1"/>
</dbReference>
<feature type="domain" description="PAS" evidence="13">
    <location>
        <begin position="623"/>
        <end position="693"/>
    </location>
</feature>
<evidence type="ECO:0000256" key="1">
    <source>
        <dbReference type="ARBA" id="ARBA00004651"/>
    </source>
</evidence>
<evidence type="ECO:0000256" key="7">
    <source>
        <dbReference type="ARBA" id="ARBA00022777"/>
    </source>
</evidence>
<dbReference type="PANTHER" id="PTHR44757:SF2">
    <property type="entry name" value="BIOFILM ARCHITECTURE MAINTENANCE PROTEIN MBAA"/>
    <property type="match status" value="1"/>
</dbReference>
<evidence type="ECO:0000256" key="2">
    <source>
        <dbReference type="ARBA" id="ARBA00022475"/>
    </source>
</evidence>
<dbReference type="InterPro" id="IPR000160">
    <property type="entry name" value="GGDEF_dom"/>
</dbReference>
<dbReference type="NCBIfam" id="TIGR00229">
    <property type="entry name" value="sensory_box"/>
    <property type="match status" value="3"/>
</dbReference>
<keyword evidence="3" id="KW-0597">Phosphoprotein</keyword>
<keyword evidence="6" id="KW-0547">Nucleotide-binding</keyword>
<keyword evidence="4" id="KW-0808">Transferase</keyword>
<dbReference type="InterPro" id="IPR000700">
    <property type="entry name" value="PAS-assoc_C"/>
</dbReference>
<evidence type="ECO:0000256" key="4">
    <source>
        <dbReference type="ARBA" id="ARBA00022679"/>
    </source>
</evidence>
<dbReference type="Gene3D" id="3.30.450.20">
    <property type="entry name" value="PAS domain"/>
    <property type="match status" value="4"/>
</dbReference>
<evidence type="ECO:0000259" key="15">
    <source>
        <dbReference type="PROSITE" id="PS50885"/>
    </source>
</evidence>
<dbReference type="Gene3D" id="3.30.70.270">
    <property type="match status" value="1"/>
</dbReference>
<dbReference type="EMBL" id="FPBO01000049">
    <property type="protein sequence ID" value="SFV16077.1"/>
    <property type="molecule type" value="Genomic_DNA"/>
</dbReference>
<keyword evidence="10" id="KW-0902">Two-component regulatory system</keyword>
<feature type="domain" description="PAC" evidence="14">
    <location>
        <begin position="567"/>
        <end position="622"/>
    </location>
</feature>
<evidence type="ECO:0000256" key="9">
    <source>
        <dbReference type="ARBA" id="ARBA00022989"/>
    </source>
</evidence>
<organism evidence="17 18">
    <name type="scientific">Pseudoduganella namucuonensis</name>
    <dbReference type="NCBI Taxonomy" id="1035707"/>
    <lineage>
        <taxon>Bacteria</taxon>
        <taxon>Pseudomonadati</taxon>
        <taxon>Pseudomonadota</taxon>
        <taxon>Betaproteobacteria</taxon>
        <taxon>Burkholderiales</taxon>
        <taxon>Oxalobacteraceae</taxon>
        <taxon>Telluria group</taxon>
        <taxon>Pseudoduganella</taxon>
    </lineage>
</organism>
<dbReference type="InterPro" id="IPR003660">
    <property type="entry name" value="HAMP_dom"/>
</dbReference>
<feature type="domain" description="PAC" evidence="14">
    <location>
        <begin position="693"/>
        <end position="746"/>
    </location>
</feature>
<dbReference type="AlphaFoldDB" id="A0A1I7M2K8"/>
<dbReference type="InterPro" id="IPR033479">
    <property type="entry name" value="dCache_1"/>
</dbReference>